<dbReference type="EMBL" id="MK797984">
    <property type="protein sequence ID" value="QCG76139.1"/>
    <property type="molecule type" value="Genomic_DNA"/>
</dbReference>
<organism evidence="1 2">
    <name type="scientific">Pseudomonas phage vB_PaeM_PA5oct</name>
    <dbReference type="NCBI Taxonomy" id="2163605"/>
    <lineage>
        <taxon>Viruses</taxon>
        <taxon>Duplodnaviria</taxon>
        <taxon>Heunggongvirae</taxon>
        <taxon>Uroviricota</taxon>
        <taxon>Caudoviricetes</taxon>
        <taxon>Arenbergviridae</taxon>
        <taxon>Wroclawvirus</taxon>
        <taxon>Wroclawvirus PA5oct</taxon>
    </lineage>
</organism>
<proteinExistence type="predicted"/>
<evidence type="ECO:0000313" key="2">
    <source>
        <dbReference type="Proteomes" id="UP000316733"/>
    </source>
</evidence>
<dbReference type="InterPro" id="IPR038418">
    <property type="entry name" value="6-PTP_synth/QueD_sf"/>
</dbReference>
<sequence>MAYFSTKRFGPISTGHRQWKDTGHCSRIHGYGRTVKIVFSATTLDDKLWVVDFGGLKDFRKWLEEQWDHNVLVASDDPKLNILKQMEQEGLVKLNIMDVKKGHGPGIEGSCKHLFDYLNPIIEKQSGGRCWVHSIEIWEHENNSAIYETYKSTFKR</sequence>
<protein>
    <recommendedName>
        <fullName evidence="3">6-carboxytetrahydropterin synthase</fullName>
    </recommendedName>
</protein>
<accession>A0A4Y5JUQ1</accession>
<evidence type="ECO:0000313" key="1">
    <source>
        <dbReference type="EMBL" id="QCG76139.1"/>
    </source>
</evidence>
<dbReference type="InterPro" id="IPR007115">
    <property type="entry name" value="6-PTP_synth/QueD"/>
</dbReference>
<gene>
    <name evidence="1" type="ORF">EST35_0258</name>
</gene>
<reference evidence="2" key="1">
    <citation type="journal article" date="2020" name="bioRxiv">
        <title>Integrative omics analysis of Pseudomonas aeruginosa virus PA5oct highlights the molecular complexity of jumbo phages.</title>
        <authorList>
            <person name="Lood C."/>
            <person name="Danis-Wlodarczyk K."/>
            <person name="Blasdel B.G."/>
            <person name="Jang H.B."/>
            <person name="Vandenheuvel D."/>
            <person name="Briers Y."/>
            <person name="Noben J.-P."/>
            <person name="van Noort V."/>
            <person name="Drulis-Kawa Z."/>
            <person name="Lavigne R."/>
        </authorList>
    </citation>
    <scope>NUCLEOTIDE SEQUENCE [LARGE SCALE GENOMIC DNA]</scope>
</reference>
<keyword evidence="2" id="KW-1185">Reference proteome</keyword>
<name>A0A4Y5JUQ1_9CAUD</name>
<dbReference type="Proteomes" id="UP000316733">
    <property type="component" value="Segment"/>
</dbReference>
<dbReference type="Gene3D" id="3.30.479.10">
    <property type="entry name" value="6-pyruvoyl tetrahydropterin synthase/QueD"/>
    <property type="match status" value="1"/>
</dbReference>
<dbReference type="Pfam" id="PF01242">
    <property type="entry name" value="PTPS"/>
    <property type="match status" value="1"/>
</dbReference>
<evidence type="ECO:0008006" key="3">
    <source>
        <dbReference type="Google" id="ProtNLM"/>
    </source>
</evidence>
<dbReference type="SUPFAM" id="SSF55620">
    <property type="entry name" value="Tetrahydrobiopterin biosynthesis enzymes-like"/>
    <property type="match status" value="1"/>
</dbReference>